<dbReference type="PANTHER" id="PTHR33937:SF1">
    <property type="entry name" value="IRON-MOLIBDENUM COFACTOR PROCESSING PROTEIN"/>
    <property type="match status" value="1"/>
</dbReference>
<dbReference type="Gene3D" id="3.30.420.130">
    <property type="entry name" value="Dinitrogenase iron-molybdenum cofactor biosynthesis domain"/>
    <property type="match status" value="1"/>
</dbReference>
<dbReference type="InterPro" id="IPR051840">
    <property type="entry name" value="NifX/NifY_domain"/>
</dbReference>
<comment type="caution">
    <text evidence="2">The sequence shown here is derived from an EMBL/GenBank/DDBJ whole genome shotgun (WGS) entry which is preliminary data.</text>
</comment>
<dbReference type="SUPFAM" id="SSF53146">
    <property type="entry name" value="Nitrogenase accessory factor-like"/>
    <property type="match status" value="1"/>
</dbReference>
<dbReference type="STRING" id="49547.MBCUR_05550"/>
<organism evidence="2 3">
    <name type="scientific">Methanobrevibacter curvatus</name>
    <dbReference type="NCBI Taxonomy" id="49547"/>
    <lineage>
        <taxon>Archaea</taxon>
        <taxon>Methanobacteriati</taxon>
        <taxon>Methanobacteriota</taxon>
        <taxon>Methanomada group</taxon>
        <taxon>Methanobacteria</taxon>
        <taxon>Methanobacteriales</taxon>
        <taxon>Methanobacteriaceae</taxon>
        <taxon>Methanobrevibacter</taxon>
    </lineage>
</organism>
<evidence type="ECO:0000259" key="1">
    <source>
        <dbReference type="Pfam" id="PF02579"/>
    </source>
</evidence>
<dbReference type="InterPro" id="IPR003731">
    <property type="entry name" value="Di-Nase_FeMo-co_biosynth"/>
</dbReference>
<dbReference type="InterPro" id="IPR036105">
    <property type="entry name" value="DiNase_FeMo-co_biosyn_sf"/>
</dbReference>
<gene>
    <name evidence="2" type="primary">nifB_1</name>
    <name evidence="2" type="ORF">MBCUR_05550</name>
</gene>
<keyword evidence="3" id="KW-1185">Reference proteome</keyword>
<name>A0A166CBC8_9EURY</name>
<dbReference type="PATRIC" id="fig|49547.3.peg.580"/>
<dbReference type="Pfam" id="PF02579">
    <property type="entry name" value="Nitro_FeMo-Co"/>
    <property type="match status" value="1"/>
</dbReference>
<evidence type="ECO:0000313" key="3">
    <source>
        <dbReference type="Proteomes" id="UP000077245"/>
    </source>
</evidence>
<sequence>MVFKVAVASDDGENVNVHFGKAEEFLVYEIKDGEYEFIEKRKVDPSCVDDGDHSSLRQIVINSIKDVQAVIVSNVGPGAIDDLIAEDIRPFATSFAIDNALEELVKVLKE</sequence>
<feature type="domain" description="Dinitrogenase iron-molybdenum cofactor biosynthesis" evidence="1">
    <location>
        <begin position="11"/>
        <end position="105"/>
    </location>
</feature>
<proteinExistence type="predicted"/>
<accession>A0A166CBC8</accession>
<dbReference type="PANTHER" id="PTHR33937">
    <property type="entry name" value="IRON-MOLYBDENUM PROTEIN-RELATED-RELATED"/>
    <property type="match status" value="1"/>
</dbReference>
<dbReference type="AlphaFoldDB" id="A0A166CBC8"/>
<dbReference type="Proteomes" id="UP000077245">
    <property type="component" value="Unassembled WGS sequence"/>
</dbReference>
<evidence type="ECO:0000313" key="2">
    <source>
        <dbReference type="EMBL" id="KZX14331.1"/>
    </source>
</evidence>
<protein>
    <submittedName>
        <fullName evidence="2">FeMo cofactor biosynthesis protein NifB</fullName>
    </submittedName>
</protein>
<reference evidence="2 3" key="1">
    <citation type="submission" date="2016-04" db="EMBL/GenBank/DDBJ databases">
        <title>Genome sequence of Methanobrevibacter curvatus DSM 11111.</title>
        <authorList>
            <person name="Poehlein A."/>
            <person name="Seedorf H."/>
            <person name="Daniel R."/>
        </authorList>
    </citation>
    <scope>NUCLEOTIDE SEQUENCE [LARGE SCALE GENOMIC DNA]</scope>
    <source>
        <strain evidence="2 3">DSM 11111</strain>
    </source>
</reference>
<dbReference type="EMBL" id="LWMV01000105">
    <property type="protein sequence ID" value="KZX14331.1"/>
    <property type="molecule type" value="Genomic_DNA"/>
</dbReference>